<evidence type="ECO:0000313" key="1">
    <source>
        <dbReference type="EMBL" id="CAE6497284.1"/>
    </source>
</evidence>
<gene>
    <name evidence="1" type="ORF">RDB_LOCUS135755</name>
</gene>
<name>A0A8H3CSR9_9AGAM</name>
<accession>A0A8H3CSR9</accession>
<evidence type="ECO:0000313" key="2">
    <source>
        <dbReference type="Proteomes" id="UP000663843"/>
    </source>
</evidence>
<dbReference type="Proteomes" id="UP000663843">
    <property type="component" value="Unassembled WGS sequence"/>
</dbReference>
<dbReference type="AlphaFoldDB" id="A0A8H3CSR9"/>
<proteinExistence type="predicted"/>
<reference evidence="1" key="1">
    <citation type="submission" date="2021-01" db="EMBL/GenBank/DDBJ databases">
        <authorList>
            <person name="Kaushik A."/>
        </authorList>
    </citation>
    <scope>NUCLEOTIDE SEQUENCE</scope>
    <source>
        <strain evidence="1">AG2-2IIIB</strain>
    </source>
</reference>
<comment type="caution">
    <text evidence="1">The sequence shown here is derived from an EMBL/GenBank/DDBJ whole genome shotgun (WGS) entry which is preliminary data.</text>
</comment>
<dbReference type="EMBL" id="CAJMWT010004848">
    <property type="protein sequence ID" value="CAE6497284.1"/>
    <property type="molecule type" value="Genomic_DNA"/>
</dbReference>
<protein>
    <submittedName>
        <fullName evidence="1">Uncharacterized protein</fullName>
    </submittedName>
</protein>
<sequence length="185" mass="21119">MGTFILVQYTWCAPFNFLIEELQTTTSLLVSTLGPSMGIQCLLWIRSRLGMSGYTRNQCRFSEEFHFSIHRFETDFGEVSYFNWYSTSRIWALTRFGSLSYLVIWSVTKALNPATIFAFDRNFADYQGSVSGAGTIVSTPERQLNLRGNPNQSTASMRLTPWNMVFGVQEPCRGRTVETRPYPAT</sequence>
<organism evidence="1 2">
    <name type="scientific">Rhizoctonia solani</name>
    <dbReference type="NCBI Taxonomy" id="456999"/>
    <lineage>
        <taxon>Eukaryota</taxon>
        <taxon>Fungi</taxon>
        <taxon>Dikarya</taxon>
        <taxon>Basidiomycota</taxon>
        <taxon>Agaricomycotina</taxon>
        <taxon>Agaricomycetes</taxon>
        <taxon>Cantharellales</taxon>
        <taxon>Ceratobasidiaceae</taxon>
        <taxon>Rhizoctonia</taxon>
    </lineage>
</organism>